<dbReference type="EC" id="2.4.-.-" evidence="4"/>
<dbReference type="AlphaFoldDB" id="A0A0N1KIX4"/>
<dbReference type="OrthoDB" id="9807549at2"/>
<organism evidence="4 5">
    <name type="scientific">Moellerella wisconsensis ATCC 35017</name>
    <dbReference type="NCBI Taxonomy" id="1354267"/>
    <lineage>
        <taxon>Bacteria</taxon>
        <taxon>Pseudomonadati</taxon>
        <taxon>Pseudomonadota</taxon>
        <taxon>Gammaproteobacteria</taxon>
        <taxon>Enterobacterales</taxon>
        <taxon>Morganellaceae</taxon>
        <taxon>Moellerella</taxon>
    </lineage>
</organism>
<keyword evidence="3" id="KW-0479">Metal-binding</keyword>
<dbReference type="EMBL" id="LGAA01000006">
    <property type="protein sequence ID" value="KPD03966.1"/>
    <property type="molecule type" value="Genomic_DNA"/>
</dbReference>
<dbReference type="InterPro" id="IPR002495">
    <property type="entry name" value="Glyco_trans_8"/>
</dbReference>
<dbReference type="GO" id="GO:0046872">
    <property type="term" value="F:metal ion binding"/>
    <property type="evidence" value="ECO:0007669"/>
    <property type="project" value="UniProtKB-KW"/>
</dbReference>
<evidence type="ECO:0000313" key="4">
    <source>
        <dbReference type="EMBL" id="KPD03966.1"/>
    </source>
</evidence>
<evidence type="ECO:0000256" key="3">
    <source>
        <dbReference type="ARBA" id="ARBA00022723"/>
    </source>
</evidence>
<dbReference type="GO" id="GO:0016757">
    <property type="term" value="F:glycosyltransferase activity"/>
    <property type="evidence" value="ECO:0007669"/>
    <property type="project" value="UniProtKB-KW"/>
</dbReference>
<keyword evidence="2 4" id="KW-0808">Transferase</keyword>
<dbReference type="Gene3D" id="3.90.550.10">
    <property type="entry name" value="Spore Coat Polysaccharide Biosynthesis Protein SpsA, Chain A"/>
    <property type="match status" value="1"/>
</dbReference>
<proteinExistence type="predicted"/>
<dbReference type="Proteomes" id="UP000053226">
    <property type="component" value="Unassembled WGS sequence"/>
</dbReference>
<keyword evidence="5" id="KW-1185">Reference proteome</keyword>
<sequence length="311" mass="37136">MDTIHIAYCADENYLEYLSVSLMSVLLNNKKNKIHFHLFLYNVSNDGCEKLKSIDADISIYSIDNSLMNKYDQKFTIKHLNMSTYMRLIVPRMLFGKVDKFIYLDIDTLCFSDLSDINNIDISKVVCAASSDSNNNEKNSNIIRLKLKNNFYFNAGFLYININNWMKYNIEDKVNEIVLNKKFDLVYYDQDALNLALEDYVISIDKSWNYLYTWMSLDEKENYFFDDNKLPKIIHFTGGRKPWYKEHSGLSQNLFIFYKHFTPWKNTKLRSYKSKMKNSDNRVYAREAFQKKNIMLSIKYYFIYLYNKVIK</sequence>
<dbReference type="InterPro" id="IPR050748">
    <property type="entry name" value="Glycosyltrans_8_dom-fam"/>
</dbReference>
<dbReference type="InterPro" id="IPR029044">
    <property type="entry name" value="Nucleotide-diphossugar_trans"/>
</dbReference>
<dbReference type="PANTHER" id="PTHR13778">
    <property type="entry name" value="GLYCOSYLTRANSFERASE 8 DOMAIN-CONTAINING PROTEIN"/>
    <property type="match status" value="1"/>
</dbReference>
<name>A0A0N1KIX4_9GAMM</name>
<reference evidence="4 5" key="1">
    <citation type="submission" date="2015-07" db="EMBL/GenBank/DDBJ databases">
        <title>ATOL: Assembling a taxonomically balanced genome-scale reconstruction of the evolutionary history of the Enterobacteriaceae.</title>
        <authorList>
            <person name="Plunkett G.III."/>
            <person name="Neeno-Eckwall E.C."/>
            <person name="Glasner J.D."/>
            <person name="Perna N.T."/>
        </authorList>
    </citation>
    <scope>NUCLEOTIDE SEQUENCE [LARGE SCALE GENOMIC DNA]</scope>
    <source>
        <strain evidence="4 5">ATCC 35017</strain>
    </source>
</reference>
<comment type="caution">
    <text evidence="4">The sequence shown here is derived from an EMBL/GenBank/DDBJ whole genome shotgun (WGS) entry which is preliminary data.</text>
</comment>
<dbReference type="PANTHER" id="PTHR13778:SF47">
    <property type="entry name" value="LIPOPOLYSACCHARIDE 1,3-GALACTOSYLTRANSFERASE"/>
    <property type="match status" value="1"/>
</dbReference>
<dbReference type="EC" id="2.4.1.-" evidence="4"/>
<evidence type="ECO:0000313" key="5">
    <source>
        <dbReference type="Proteomes" id="UP000053226"/>
    </source>
</evidence>
<evidence type="ECO:0000256" key="2">
    <source>
        <dbReference type="ARBA" id="ARBA00022679"/>
    </source>
</evidence>
<keyword evidence="1 4" id="KW-0328">Glycosyltransferase</keyword>
<dbReference type="RefSeq" id="WP_053907233.1">
    <property type="nucleotide sequence ID" value="NZ_CAWMUS010000006.1"/>
</dbReference>
<accession>A0A0N1KIX4</accession>
<dbReference type="Pfam" id="PF01501">
    <property type="entry name" value="Glyco_transf_8"/>
    <property type="match status" value="1"/>
</dbReference>
<evidence type="ECO:0000256" key="1">
    <source>
        <dbReference type="ARBA" id="ARBA00022676"/>
    </source>
</evidence>
<dbReference type="SUPFAM" id="SSF53448">
    <property type="entry name" value="Nucleotide-diphospho-sugar transferases"/>
    <property type="match status" value="1"/>
</dbReference>
<gene>
    <name evidence="4" type="ORF">M992_0563</name>
</gene>
<protein>
    <submittedName>
        <fullName evidence="4">UDP-galactose:(Galactosyl) LPS alpha-1,2-galactosyltransferase</fullName>
        <ecNumber evidence="4">2.4.-.-</ecNumber>
        <ecNumber evidence="4">2.4.1.-</ecNumber>
    </submittedName>
</protein>
<dbReference type="CDD" id="cd04194">
    <property type="entry name" value="GT8_A4GalT_like"/>
    <property type="match status" value="1"/>
</dbReference>